<evidence type="ECO:0000256" key="2">
    <source>
        <dbReference type="ARBA" id="ARBA00022723"/>
    </source>
</evidence>
<accession>A0A381DHV1</accession>
<dbReference type="OrthoDB" id="9781930at2"/>
<protein>
    <submittedName>
        <fullName evidence="12">M48 family peptidase</fullName>
        <ecNumber evidence="12">3.4.24.-</ecNumber>
    </submittedName>
</protein>
<organism evidence="12 14">
    <name type="scientific">Campylobacter sputorum subsp. sputorum</name>
    <dbReference type="NCBI Taxonomy" id="32024"/>
    <lineage>
        <taxon>Bacteria</taxon>
        <taxon>Pseudomonadati</taxon>
        <taxon>Campylobacterota</taxon>
        <taxon>Epsilonproteobacteria</taxon>
        <taxon>Campylobacterales</taxon>
        <taxon>Campylobacteraceae</taxon>
        <taxon>Campylobacter</taxon>
    </lineage>
</organism>
<dbReference type="EC" id="3.4.24.-" evidence="12"/>
<dbReference type="InterPro" id="IPR032456">
    <property type="entry name" value="Peptidase_M48_N"/>
</dbReference>
<feature type="binding site" evidence="7">
    <location>
        <position position="271"/>
    </location>
    <ligand>
        <name>Zn(2+)</name>
        <dbReference type="ChEBI" id="CHEBI:29105"/>
        <note>catalytic</note>
    </ligand>
</feature>
<feature type="transmembrane region" description="Helical" evidence="9">
    <location>
        <begin position="62"/>
        <end position="83"/>
    </location>
</feature>
<evidence type="ECO:0000313" key="12">
    <source>
        <dbReference type="EMBL" id="SUX09954.1"/>
    </source>
</evidence>
<proteinExistence type="inferred from homology"/>
<feature type="active site" description="Proton donor" evidence="6">
    <location>
        <position position="346"/>
    </location>
</feature>
<dbReference type="FunFam" id="3.30.2010.10:FF:000010">
    <property type="entry name" value="M48 family peptidase"/>
    <property type="match status" value="1"/>
</dbReference>
<evidence type="ECO:0000256" key="6">
    <source>
        <dbReference type="PIRSR" id="PIRSR627057-1"/>
    </source>
</evidence>
<evidence type="ECO:0000256" key="5">
    <source>
        <dbReference type="ARBA" id="ARBA00023049"/>
    </source>
</evidence>
<dbReference type="RefSeq" id="WP_089182551.1">
    <property type="nucleotide sequence ID" value="NZ_CP043427.1"/>
</dbReference>
<dbReference type="Proteomes" id="UP000254920">
    <property type="component" value="Unassembled WGS sequence"/>
</dbReference>
<dbReference type="CDD" id="cd07343">
    <property type="entry name" value="M48A_Zmpste24p_like"/>
    <property type="match status" value="1"/>
</dbReference>
<evidence type="ECO:0000256" key="8">
    <source>
        <dbReference type="RuleBase" id="RU003983"/>
    </source>
</evidence>
<name>A0A381DHV1_9BACT</name>
<keyword evidence="2 7" id="KW-0479">Metal-binding</keyword>
<evidence type="ECO:0000256" key="1">
    <source>
        <dbReference type="ARBA" id="ARBA00022670"/>
    </source>
</evidence>
<feature type="active site" evidence="6">
    <location>
        <position position="268"/>
    </location>
</feature>
<feature type="transmembrane region" description="Helical" evidence="9">
    <location>
        <begin position="277"/>
        <end position="295"/>
    </location>
</feature>
<keyword evidence="9" id="KW-0472">Membrane</keyword>
<dbReference type="GO" id="GO:0046872">
    <property type="term" value="F:metal ion binding"/>
    <property type="evidence" value="ECO:0007669"/>
    <property type="project" value="UniProtKB-KW"/>
</dbReference>
<dbReference type="Pfam" id="PF01435">
    <property type="entry name" value="Peptidase_M48"/>
    <property type="match status" value="1"/>
</dbReference>
<evidence type="ECO:0000256" key="4">
    <source>
        <dbReference type="ARBA" id="ARBA00022833"/>
    </source>
</evidence>
<comment type="cofactor">
    <cofactor evidence="7 8">
        <name>Zn(2+)</name>
        <dbReference type="ChEBI" id="CHEBI:29105"/>
    </cofactor>
    <text evidence="7 8">Binds 1 zinc ion per subunit.</text>
</comment>
<feature type="transmembrane region" description="Helical" evidence="9">
    <location>
        <begin position="140"/>
        <end position="159"/>
    </location>
</feature>
<dbReference type="Gene3D" id="3.30.2010.10">
    <property type="entry name" value="Metalloproteases ('zincins'), catalytic domain"/>
    <property type="match status" value="1"/>
</dbReference>
<dbReference type="STRING" id="32024.GCA_000788295_00024"/>
<feature type="transmembrane region" description="Helical" evidence="9">
    <location>
        <begin position="165"/>
        <end position="184"/>
    </location>
</feature>
<dbReference type="PANTHER" id="PTHR10120">
    <property type="entry name" value="CAAX PRENYL PROTEASE 1"/>
    <property type="match status" value="1"/>
</dbReference>
<keyword evidence="1 8" id="KW-0645">Protease</keyword>
<evidence type="ECO:0000259" key="10">
    <source>
        <dbReference type="Pfam" id="PF01435"/>
    </source>
</evidence>
<feature type="domain" description="CAAX prenyl protease 1 N-terminal" evidence="11">
    <location>
        <begin position="38"/>
        <end position="194"/>
    </location>
</feature>
<dbReference type="AlphaFoldDB" id="A0A381DHV1"/>
<dbReference type="GO" id="GO:0071586">
    <property type="term" value="P:CAAX-box protein processing"/>
    <property type="evidence" value="ECO:0007669"/>
    <property type="project" value="InterPro"/>
</dbReference>
<dbReference type="Pfam" id="PF16491">
    <property type="entry name" value="Peptidase_M48_N"/>
    <property type="match status" value="1"/>
</dbReference>
<dbReference type="EMBL" id="UFVD01000002">
    <property type="protein sequence ID" value="SUX35268.1"/>
    <property type="molecule type" value="Genomic_DNA"/>
</dbReference>
<keyword evidence="14" id="KW-1185">Reference proteome</keyword>
<evidence type="ECO:0000313" key="13">
    <source>
        <dbReference type="EMBL" id="SUX35268.1"/>
    </source>
</evidence>
<sequence length="398" mass="45251">MIFTLIFIYITYTIYKIYLSTLEINFIKENINKNPVVLNEYDYKRAGNTAIINQKFSIIESIYSFVLIMFWLFVGLNILNIFIKDHSSILGGTLYILSFLIISSLLTLPLEIYRTFVKDKKLGFSKTTPMLFAKDNIKSLLLLIVFGGLFIAMILWCFKTLGSSWWIWAFVASFVILLIIQLIYPTLIAPIFNKIKPLQDENLSSSINSLLQSCGFKSKGVFVLDASKRDARLNAYFGGLGSTKRVVLFDTLIAKLSKEEILAVLGHELGHFKHKDILKMLTISCFMIFVMFFVFSHIPNSIINSLGIVDDGVGIIIVFLLFSPVLSAIFEPIISKLSRNNEFNADEFGANMKSKNDMINALKKLGSENKAFPISHKLYSAIYHSHPTLYERISRLES</sequence>
<feature type="transmembrane region" description="Helical" evidence="9">
    <location>
        <begin position="315"/>
        <end position="334"/>
    </location>
</feature>
<keyword evidence="3 8" id="KW-0378">Hydrolase</keyword>
<keyword evidence="9" id="KW-1133">Transmembrane helix</keyword>
<feature type="transmembrane region" description="Helical" evidence="9">
    <location>
        <begin position="89"/>
        <end position="110"/>
    </location>
</feature>
<dbReference type="InterPro" id="IPR027057">
    <property type="entry name" value="CAXX_Prtase_1"/>
</dbReference>
<keyword evidence="9" id="KW-0812">Transmembrane</keyword>
<dbReference type="GO" id="GO:0004222">
    <property type="term" value="F:metalloendopeptidase activity"/>
    <property type="evidence" value="ECO:0007669"/>
    <property type="project" value="InterPro"/>
</dbReference>
<feature type="binding site" evidence="7">
    <location>
        <position position="267"/>
    </location>
    <ligand>
        <name>Zn(2+)</name>
        <dbReference type="ChEBI" id="CHEBI:29105"/>
        <note>catalytic</note>
    </ligand>
</feature>
<dbReference type="InterPro" id="IPR001915">
    <property type="entry name" value="Peptidase_M48"/>
</dbReference>
<keyword evidence="4 7" id="KW-0862">Zinc</keyword>
<evidence type="ECO:0000256" key="3">
    <source>
        <dbReference type="ARBA" id="ARBA00022801"/>
    </source>
</evidence>
<reference evidence="12 14" key="1">
    <citation type="submission" date="2018-06" db="EMBL/GenBank/DDBJ databases">
        <authorList>
            <consortium name="Pathogen Informatics"/>
            <person name="Doyle S."/>
        </authorList>
    </citation>
    <scope>NUCLEOTIDE SEQUENCE [LARGE SCALE GENOMIC DNA]</scope>
    <source>
        <strain evidence="12 14">NCTC12475</strain>
    </source>
</reference>
<evidence type="ECO:0000256" key="7">
    <source>
        <dbReference type="PIRSR" id="PIRSR627057-2"/>
    </source>
</evidence>
<dbReference type="EMBL" id="UFVD01000001">
    <property type="protein sequence ID" value="SUX09954.1"/>
    <property type="molecule type" value="Genomic_DNA"/>
</dbReference>
<keyword evidence="5 8" id="KW-0482">Metalloprotease</keyword>
<feature type="domain" description="Peptidase M48" evidence="10">
    <location>
        <begin position="197"/>
        <end position="397"/>
    </location>
</feature>
<evidence type="ECO:0000313" key="14">
    <source>
        <dbReference type="Proteomes" id="UP000254920"/>
    </source>
</evidence>
<comment type="similarity">
    <text evidence="8">Belongs to the peptidase M48 family.</text>
</comment>
<feature type="binding site" evidence="7">
    <location>
        <position position="342"/>
    </location>
    <ligand>
        <name>Zn(2+)</name>
        <dbReference type="ChEBI" id="CHEBI:29105"/>
        <note>catalytic</note>
    </ligand>
</feature>
<evidence type="ECO:0000256" key="9">
    <source>
        <dbReference type="SAM" id="Phobius"/>
    </source>
</evidence>
<evidence type="ECO:0000259" key="11">
    <source>
        <dbReference type="Pfam" id="PF16491"/>
    </source>
</evidence>
<dbReference type="GeneID" id="93090728"/>
<gene>
    <name evidence="12" type="primary">htpX_1</name>
    <name evidence="13" type="synonym">htpX_3</name>
    <name evidence="12" type="ORF">NCTC12475_00280</name>
    <name evidence="13" type="ORF">NCTC12475_01822</name>
</gene>